<evidence type="ECO:0000313" key="3">
    <source>
        <dbReference type="Proteomes" id="UP000606786"/>
    </source>
</evidence>
<sequence length="700" mass="76736">VATTTGEAADIFAHSPWLLSPLNMSFDPPMKPRISLVASKAEPNAVTSSQDSLLSEFMKSFGRTLPPAEVIPYPLEHLEQLKSDLFRSLSLNTVLFPQLDSEACLSTLQTEDLDLLAIDKLPSFLGNLYKPHENLEVGKGIAQNEVFLKQAYEQAGRYINSLEFTKSQEGSQAFNENFVSPLISQNGRVTNCARELTQFSVVPNLSKFSSLPLPPNPECSNLRIPNTTGRAISSQASYHNNYHSTYRNQSQTPHLRLSVSPAANLLQLNKPILEHQLVQEGMHGDSTSYGHNPIPGSAITATTVKEISAETPTTTLTANTQEATMGALTNALQPPYISLSHHTSKTTLTSAHRKLPTLMTHQPKYERDWCKEATPPHETWVSAYPSYVRKSLTQSLNSNNSNNINITESNDQTARLSQPTDDTYAHTNVRAHNSIRSKQKQKQKQKKQKSKSKSKEKQKQKRNKQQELVTYTSLGYTSNGEQLFVRHFHERDRLIREHQLKHRLYNTLKASDGDGRPEGGTVDGDGDDGDGDERSWQTTTHHEATSACLGSSGILESVTMATTKTTPVAISASESTVAFATSSTARAVATVGNNAANDIAFAHSASDSYGVCNGVDDIVPQMDRTKRTVAVLGGISIDESDTARDDLTARYNEENSAEAADIHPNAKNGYASNQMTRQRSANGENAGITFSSDLLVFVCG</sequence>
<gene>
    <name evidence="2" type="ORF">CCAP1982_LOCUS6958</name>
</gene>
<keyword evidence="3" id="KW-1185">Reference proteome</keyword>
<proteinExistence type="predicted"/>
<name>A0A811UKL0_CERCA</name>
<comment type="caution">
    <text evidence="2">The sequence shown here is derived from an EMBL/GenBank/DDBJ whole genome shotgun (WGS) entry which is preliminary data.</text>
</comment>
<dbReference type="EMBL" id="CAJHJT010000012">
    <property type="protein sequence ID" value="CAD6998357.1"/>
    <property type="molecule type" value="Genomic_DNA"/>
</dbReference>
<feature type="region of interest" description="Disordered" evidence="1">
    <location>
        <begin position="506"/>
        <end position="544"/>
    </location>
</feature>
<feature type="compositionally biased region" description="Polar residues" evidence="1">
    <location>
        <begin position="411"/>
        <end position="421"/>
    </location>
</feature>
<feature type="compositionally biased region" description="Basic and acidic residues" evidence="1">
    <location>
        <begin position="532"/>
        <end position="544"/>
    </location>
</feature>
<dbReference type="AlphaFoldDB" id="A0A811UKL0"/>
<evidence type="ECO:0000256" key="1">
    <source>
        <dbReference type="SAM" id="MobiDB-lite"/>
    </source>
</evidence>
<feature type="non-terminal residue" evidence="2">
    <location>
        <position position="700"/>
    </location>
</feature>
<feature type="compositionally biased region" description="Basic residues" evidence="1">
    <location>
        <begin position="433"/>
        <end position="463"/>
    </location>
</feature>
<organism evidence="2 3">
    <name type="scientific">Ceratitis capitata</name>
    <name type="common">Mediterranean fruit fly</name>
    <name type="synonym">Tephritis capitata</name>
    <dbReference type="NCBI Taxonomy" id="7213"/>
    <lineage>
        <taxon>Eukaryota</taxon>
        <taxon>Metazoa</taxon>
        <taxon>Ecdysozoa</taxon>
        <taxon>Arthropoda</taxon>
        <taxon>Hexapoda</taxon>
        <taxon>Insecta</taxon>
        <taxon>Pterygota</taxon>
        <taxon>Neoptera</taxon>
        <taxon>Endopterygota</taxon>
        <taxon>Diptera</taxon>
        <taxon>Brachycera</taxon>
        <taxon>Muscomorpha</taxon>
        <taxon>Tephritoidea</taxon>
        <taxon>Tephritidae</taxon>
        <taxon>Ceratitis</taxon>
        <taxon>Ceratitis</taxon>
    </lineage>
</organism>
<protein>
    <submittedName>
        <fullName evidence="2">(Mediterranean fruit fly) hypothetical protein</fullName>
    </submittedName>
</protein>
<dbReference type="Proteomes" id="UP000606786">
    <property type="component" value="Unassembled WGS sequence"/>
</dbReference>
<reference evidence="2" key="1">
    <citation type="submission" date="2020-11" db="EMBL/GenBank/DDBJ databases">
        <authorList>
            <person name="Whitehead M."/>
        </authorList>
    </citation>
    <scope>NUCLEOTIDE SEQUENCE</scope>
    <source>
        <strain evidence="2">EGII</strain>
    </source>
</reference>
<evidence type="ECO:0000313" key="2">
    <source>
        <dbReference type="EMBL" id="CAD6998357.1"/>
    </source>
</evidence>
<feature type="region of interest" description="Disordered" evidence="1">
    <location>
        <begin position="396"/>
        <end position="473"/>
    </location>
</feature>
<feature type="compositionally biased region" description="Low complexity" evidence="1">
    <location>
        <begin position="396"/>
        <end position="410"/>
    </location>
</feature>
<accession>A0A811UKL0</accession>